<keyword evidence="1" id="KW-0812">Transmembrane</keyword>
<organism evidence="2 3">
    <name type="scientific">Oedothorax gibbosus</name>
    <dbReference type="NCBI Taxonomy" id="931172"/>
    <lineage>
        <taxon>Eukaryota</taxon>
        <taxon>Metazoa</taxon>
        <taxon>Ecdysozoa</taxon>
        <taxon>Arthropoda</taxon>
        <taxon>Chelicerata</taxon>
        <taxon>Arachnida</taxon>
        <taxon>Araneae</taxon>
        <taxon>Araneomorphae</taxon>
        <taxon>Entelegynae</taxon>
        <taxon>Araneoidea</taxon>
        <taxon>Linyphiidae</taxon>
        <taxon>Erigoninae</taxon>
        <taxon>Oedothorax</taxon>
    </lineage>
</organism>
<dbReference type="AlphaFoldDB" id="A0AAV6VWU9"/>
<accession>A0AAV6VWU9</accession>
<feature type="transmembrane region" description="Helical" evidence="1">
    <location>
        <begin position="90"/>
        <end position="111"/>
    </location>
</feature>
<keyword evidence="1" id="KW-0472">Membrane</keyword>
<keyword evidence="3" id="KW-1185">Reference proteome</keyword>
<name>A0AAV6VWU9_9ARAC</name>
<dbReference type="Proteomes" id="UP000827092">
    <property type="component" value="Unassembled WGS sequence"/>
</dbReference>
<dbReference type="EMBL" id="JAFNEN010000008">
    <property type="protein sequence ID" value="KAG8201135.1"/>
    <property type="molecule type" value="Genomic_DNA"/>
</dbReference>
<comment type="caution">
    <text evidence="2">The sequence shown here is derived from an EMBL/GenBank/DDBJ whole genome shotgun (WGS) entry which is preliminary data.</text>
</comment>
<reference evidence="2 3" key="1">
    <citation type="journal article" date="2022" name="Nat. Ecol. Evol.">
        <title>A masculinizing supergene underlies an exaggerated male reproductive morph in a spider.</title>
        <authorList>
            <person name="Hendrickx F."/>
            <person name="De Corte Z."/>
            <person name="Sonet G."/>
            <person name="Van Belleghem S.M."/>
            <person name="Kostlbacher S."/>
            <person name="Vangestel C."/>
        </authorList>
    </citation>
    <scope>NUCLEOTIDE SEQUENCE [LARGE SCALE GENOMIC DNA]</scope>
    <source>
        <strain evidence="2">W744_W776</strain>
    </source>
</reference>
<protein>
    <submittedName>
        <fullName evidence="2">Uncharacterized protein</fullName>
    </submittedName>
</protein>
<evidence type="ECO:0000313" key="2">
    <source>
        <dbReference type="EMBL" id="KAG8201135.1"/>
    </source>
</evidence>
<gene>
    <name evidence="2" type="ORF">JTE90_028800</name>
</gene>
<evidence type="ECO:0000256" key="1">
    <source>
        <dbReference type="SAM" id="Phobius"/>
    </source>
</evidence>
<keyword evidence="1" id="KW-1133">Transmembrane helix</keyword>
<sequence length="125" mass="14242">MRHFLANDRKLPTQVEGKYAFPSESSVSNVQNILRATIFANRSDNSGGWKKGMLENPLRLRSSCEISTDRGLWRGSRKSPIFADRAKLEIFFFAGAFFPLSVFPFNAPFYLWSNPGSLTSNIFLW</sequence>
<proteinExistence type="predicted"/>
<evidence type="ECO:0000313" key="3">
    <source>
        <dbReference type="Proteomes" id="UP000827092"/>
    </source>
</evidence>